<evidence type="ECO:0000259" key="7">
    <source>
        <dbReference type="Pfam" id="PF22594"/>
    </source>
</evidence>
<dbReference type="FunFam" id="2.40.30.10:FF:000005">
    <property type="entry name" value="Elongation factor 1-alpha"/>
    <property type="match status" value="1"/>
</dbReference>
<keyword evidence="9" id="KW-1185">Reference proteome</keyword>
<evidence type="ECO:0000256" key="3">
    <source>
        <dbReference type="ARBA" id="ARBA00022768"/>
    </source>
</evidence>
<keyword evidence="3" id="KW-0251">Elongation factor</keyword>
<keyword evidence="5" id="KW-0342">GTP-binding</keyword>
<dbReference type="InterPro" id="IPR009000">
    <property type="entry name" value="Transl_B-barrel_sf"/>
</dbReference>
<dbReference type="GO" id="GO:0003746">
    <property type="term" value="F:translation elongation factor activity"/>
    <property type="evidence" value="ECO:0007669"/>
    <property type="project" value="UniProtKB-KW"/>
</dbReference>
<evidence type="ECO:0008006" key="10">
    <source>
        <dbReference type="Google" id="ProtNLM"/>
    </source>
</evidence>
<dbReference type="PANTHER" id="PTHR44830">
    <property type="entry name" value="ELONGATION FACTOR 1 ALPHA"/>
    <property type="match status" value="1"/>
</dbReference>
<dbReference type="Proteomes" id="UP000050525">
    <property type="component" value="Unassembled WGS sequence"/>
</dbReference>
<dbReference type="EMBL" id="AKHW03000629">
    <property type="protein sequence ID" value="KYO45219.1"/>
    <property type="molecule type" value="Genomic_DNA"/>
</dbReference>
<comment type="caution">
    <text evidence="8">The sequence shown here is derived from an EMBL/GenBank/DDBJ whole genome shotgun (WGS) entry which is preliminary data.</text>
</comment>
<gene>
    <name evidence="8" type="ORF">Y1Q_0014673</name>
</gene>
<reference evidence="8 9" key="1">
    <citation type="journal article" date="2012" name="Genome Biol.">
        <title>Sequencing three crocodilian genomes to illuminate the evolution of archosaurs and amniotes.</title>
        <authorList>
            <person name="St John J.A."/>
            <person name="Braun E.L."/>
            <person name="Isberg S.R."/>
            <person name="Miles L.G."/>
            <person name="Chong A.Y."/>
            <person name="Gongora J."/>
            <person name="Dalzell P."/>
            <person name="Moran C."/>
            <person name="Bed'hom B."/>
            <person name="Abzhanov A."/>
            <person name="Burgess S.C."/>
            <person name="Cooksey A.M."/>
            <person name="Castoe T.A."/>
            <person name="Crawford N.G."/>
            <person name="Densmore L.D."/>
            <person name="Drew J.C."/>
            <person name="Edwards S.V."/>
            <person name="Faircloth B.C."/>
            <person name="Fujita M.K."/>
            <person name="Greenwold M.J."/>
            <person name="Hoffmann F.G."/>
            <person name="Howard J.M."/>
            <person name="Iguchi T."/>
            <person name="Janes D.E."/>
            <person name="Khan S.Y."/>
            <person name="Kohno S."/>
            <person name="de Koning A.J."/>
            <person name="Lance S.L."/>
            <person name="McCarthy F.M."/>
            <person name="McCormack J.E."/>
            <person name="Merchant M.E."/>
            <person name="Peterson D.G."/>
            <person name="Pollock D.D."/>
            <person name="Pourmand N."/>
            <person name="Raney B.J."/>
            <person name="Roessler K.A."/>
            <person name="Sanford J.R."/>
            <person name="Sawyer R.H."/>
            <person name="Schmidt C.J."/>
            <person name="Triplett E.W."/>
            <person name="Tuberville T.D."/>
            <person name="Venegas-Anaya M."/>
            <person name="Howard J.T."/>
            <person name="Jarvis E.D."/>
            <person name="Guillette L.J.Jr."/>
            <person name="Glenn T.C."/>
            <person name="Green R.E."/>
            <person name="Ray D.A."/>
        </authorList>
    </citation>
    <scope>NUCLEOTIDE SEQUENCE [LARGE SCALE GENOMIC DNA]</scope>
    <source>
        <strain evidence="8">KSC_2009_1</strain>
    </source>
</reference>
<dbReference type="Pfam" id="PF03144">
    <property type="entry name" value="GTP_EFTU_D2"/>
    <property type="match status" value="1"/>
</dbReference>
<evidence type="ECO:0000259" key="6">
    <source>
        <dbReference type="Pfam" id="PF03144"/>
    </source>
</evidence>
<organism evidence="8 9">
    <name type="scientific">Alligator mississippiensis</name>
    <name type="common">American alligator</name>
    <dbReference type="NCBI Taxonomy" id="8496"/>
    <lineage>
        <taxon>Eukaryota</taxon>
        <taxon>Metazoa</taxon>
        <taxon>Chordata</taxon>
        <taxon>Craniata</taxon>
        <taxon>Vertebrata</taxon>
        <taxon>Euteleostomi</taxon>
        <taxon>Archelosauria</taxon>
        <taxon>Archosauria</taxon>
        <taxon>Crocodylia</taxon>
        <taxon>Alligatoridae</taxon>
        <taxon>Alligatorinae</taxon>
        <taxon>Alligator</taxon>
    </lineage>
</organism>
<comment type="similarity">
    <text evidence="1">Belongs to the TRAFAC class translation factor GTPase superfamily. Classic translation factor GTPase family. EF-Tu/EF-1A subfamily.</text>
</comment>
<dbReference type="SUPFAM" id="SSF50447">
    <property type="entry name" value="Translation proteins"/>
    <property type="match status" value="1"/>
</dbReference>
<evidence type="ECO:0000256" key="1">
    <source>
        <dbReference type="ARBA" id="ARBA00007249"/>
    </source>
</evidence>
<keyword evidence="2" id="KW-0547">Nucleotide-binding</keyword>
<proteinExistence type="inferred from homology"/>
<dbReference type="STRING" id="8496.A0A151P8I6"/>
<evidence type="ECO:0000256" key="5">
    <source>
        <dbReference type="ARBA" id="ARBA00023134"/>
    </source>
</evidence>
<dbReference type="Pfam" id="PF22594">
    <property type="entry name" value="GTP-eEF1A_C"/>
    <property type="match status" value="1"/>
</dbReference>
<dbReference type="CDD" id="cd03693">
    <property type="entry name" value="EF1_alpha_II"/>
    <property type="match status" value="1"/>
</dbReference>
<name>A0A151P8I6_ALLMI</name>
<evidence type="ECO:0000256" key="4">
    <source>
        <dbReference type="ARBA" id="ARBA00022917"/>
    </source>
</evidence>
<dbReference type="FunFam" id="2.40.30.10:FF:000168">
    <property type="entry name" value="Elongation factor 1-alpha 2"/>
    <property type="match status" value="1"/>
</dbReference>
<evidence type="ECO:0000256" key="2">
    <source>
        <dbReference type="ARBA" id="ARBA00022741"/>
    </source>
</evidence>
<accession>A0A151P8I6</accession>
<feature type="domain" description="Translation elongation factor EFTu-like" evidence="6">
    <location>
        <begin position="54"/>
        <end position="118"/>
    </location>
</feature>
<dbReference type="InterPro" id="IPR054696">
    <property type="entry name" value="GTP-eEF1A_C"/>
</dbReference>
<dbReference type="PANTHER" id="PTHR44830:SF1">
    <property type="entry name" value="TR-TYPE G DOMAIN-CONTAINING PROTEIN"/>
    <property type="match status" value="1"/>
</dbReference>
<evidence type="ECO:0000313" key="9">
    <source>
        <dbReference type="Proteomes" id="UP000050525"/>
    </source>
</evidence>
<dbReference type="GO" id="GO:0005525">
    <property type="term" value="F:GTP binding"/>
    <property type="evidence" value="ECO:0007669"/>
    <property type="project" value="UniProtKB-KW"/>
</dbReference>
<dbReference type="InterPro" id="IPR004161">
    <property type="entry name" value="EFTu-like_2"/>
</dbReference>
<protein>
    <recommendedName>
        <fullName evidence="10">Translation elongation factor EFTu/EF1A C-terminal domain-containing protein</fullName>
    </recommendedName>
</protein>
<feature type="domain" description="GTP-eEF1A C-terminal" evidence="7">
    <location>
        <begin position="133"/>
        <end position="199"/>
    </location>
</feature>
<dbReference type="Gene3D" id="2.40.30.10">
    <property type="entry name" value="Translation factors"/>
    <property type="match status" value="2"/>
</dbReference>
<sequence length="218" mass="23548">MPWFKGWKITRKERNMADTILMEALDSIIPPSRPVKTPFHLPLQEVYKISGISTVPEGLMETGTLKAGMVMTFAPSNVTTKVKSVEMHHEALAEALPGVNVGFSVKNMSVKDICQGNVSGDSKNDPPMKAGSFTPQLIILNHSGKITAGYSPVLDCHMAHISCKFAELQKKIDLRSSKKPEDNPAALKPGDAAIIQMIPCVWKASPSTHLLAASPCGS</sequence>
<dbReference type="AlphaFoldDB" id="A0A151P8I6"/>
<evidence type="ECO:0000313" key="8">
    <source>
        <dbReference type="EMBL" id="KYO45219.1"/>
    </source>
</evidence>
<keyword evidence="4" id="KW-0648">Protein biosynthesis</keyword>